<dbReference type="AlphaFoldDB" id="A0A1T0CWD6"/>
<dbReference type="PROSITE" id="PS51257">
    <property type="entry name" value="PROKAR_LIPOPROTEIN"/>
    <property type="match status" value="1"/>
</dbReference>
<name>A0A1T0CWD6_9GAMM</name>
<feature type="signal peptide" evidence="1">
    <location>
        <begin position="1"/>
        <end position="22"/>
    </location>
</feature>
<dbReference type="Proteomes" id="UP000190683">
    <property type="component" value="Unassembled WGS sequence"/>
</dbReference>
<evidence type="ECO:0000313" key="2">
    <source>
        <dbReference type="EMBL" id="OOS26451.1"/>
    </source>
</evidence>
<evidence type="ECO:0000313" key="3">
    <source>
        <dbReference type="Proteomes" id="UP000190683"/>
    </source>
</evidence>
<reference evidence="2 3" key="1">
    <citation type="submission" date="2017-02" db="EMBL/GenBank/DDBJ databases">
        <title>Draft genome sequence of Moraxella porci CCUG 54912T type strain.</title>
        <authorList>
            <person name="Salva-Serra F."/>
            <person name="Engstrom-Jakobsson H."/>
            <person name="Thorell K."/>
            <person name="Jaen-Luchoro D."/>
            <person name="Gonzales-Siles L."/>
            <person name="Karlsson R."/>
            <person name="Yazdan S."/>
            <person name="Boulund F."/>
            <person name="Johnning A."/>
            <person name="Engstrand L."/>
            <person name="Kristiansson E."/>
            <person name="Moore E."/>
        </authorList>
    </citation>
    <scope>NUCLEOTIDE SEQUENCE [LARGE SCALE GENOMIC DNA]</scope>
    <source>
        <strain evidence="2 3">CCUG 54912</strain>
    </source>
</reference>
<dbReference type="STRING" id="573983.B0681_00745"/>
<dbReference type="RefSeq" id="WP_078316841.1">
    <property type="nucleotide sequence ID" value="NZ_MUYV01000001.1"/>
</dbReference>
<protein>
    <recommendedName>
        <fullName evidence="4">Lipoprotein</fullName>
    </recommendedName>
</protein>
<gene>
    <name evidence="2" type="ORF">B0681_00745</name>
</gene>
<keyword evidence="1" id="KW-0732">Signal</keyword>
<keyword evidence="3" id="KW-1185">Reference proteome</keyword>
<comment type="caution">
    <text evidence="2">The sequence shown here is derived from an EMBL/GenBank/DDBJ whole genome shotgun (WGS) entry which is preliminary data.</text>
</comment>
<dbReference type="EMBL" id="MUYV01000001">
    <property type="protein sequence ID" value="OOS26451.1"/>
    <property type="molecule type" value="Genomic_DNA"/>
</dbReference>
<sequence length="225" mass="25575">MTKILALILSASLLGACATTTADLTPEQAYDKQLSNFKKLEWLIGTDSARKYIEDPRRPYIPVDNKPVTPADQAKYGFDTRIYDYLGEESDGLIYAVIKDPRDDTYRSGYLFADGRVAIPFRFGHTNKDHLSSRAFFNGHAAVINYAKDAQIYREEGASHPADQYAIIDQHGQFIIQYTAYTDIQRYPGDTTYTAQYIDEAGQKRTSIITEELKIRSDYPGWSQR</sequence>
<organism evidence="2 3">
    <name type="scientific">Moraxella porci DSM 25326</name>
    <dbReference type="NCBI Taxonomy" id="573983"/>
    <lineage>
        <taxon>Bacteria</taxon>
        <taxon>Pseudomonadati</taxon>
        <taxon>Pseudomonadota</taxon>
        <taxon>Gammaproteobacteria</taxon>
        <taxon>Moraxellales</taxon>
        <taxon>Moraxellaceae</taxon>
        <taxon>Moraxella</taxon>
    </lineage>
</organism>
<evidence type="ECO:0000256" key="1">
    <source>
        <dbReference type="SAM" id="SignalP"/>
    </source>
</evidence>
<proteinExistence type="predicted"/>
<accession>A0A1T0CWD6</accession>
<evidence type="ECO:0008006" key="4">
    <source>
        <dbReference type="Google" id="ProtNLM"/>
    </source>
</evidence>
<feature type="chain" id="PRO_5013363667" description="Lipoprotein" evidence="1">
    <location>
        <begin position="23"/>
        <end position="225"/>
    </location>
</feature>